<name>A0A1P8WI64_9PLAN</name>
<evidence type="ECO:0000313" key="5">
    <source>
        <dbReference type="Proteomes" id="UP000187735"/>
    </source>
</evidence>
<gene>
    <name evidence="4" type="primary">pgl_2</name>
    <name evidence="4" type="ORF">Fuma_03345</name>
</gene>
<reference evidence="4 5" key="1">
    <citation type="journal article" date="2016" name="Front. Microbiol.">
        <title>Fuerstia marisgermanicae gen. nov., sp. nov., an Unusual Member of the Phylum Planctomycetes from the German Wadden Sea.</title>
        <authorList>
            <person name="Kohn T."/>
            <person name="Heuer A."/>
            <person name="Jogler M."/>
            <person name="Vollmers J."/>
            <person name="Boedeker C."/>
            <person name="Bunk B."/>
            <person name="Rast P."/>
            <person name="Borchert D."/>
            <person name="Glockner I."/>
            <person name="Freese H.M."/>
            <person name="Klenk H.P."/>
            <person name="Overmann J."/>
            <person name="Kaster A.K."/>
            <person name="Rohde M."/>
            <person name="Wiegand S."/>
            <person name="Jogler C."/>
        </authorList>
    </citation>
    <scope>NUCLEOTIDE SEQUENCE [LARGE SCALE GENOMIC DNA]</scope>
    <source>
        <strain evidence="4 5">NH11</strain>
    </source>
</reference>
<dbReference type="Pfam" id="PF10282">
    <property type="entry name" value="Lactonase"/>
    <property type="match status" value="1"/>
</dbReference>
<dbReference type="EMBL" id="CP017641">
    <property type="protein sequence ID" value="APZ93727.1"/>
    <property type="molecule type" value="Genomic_DNA"/>
</dbReference>
<dbReference type="EC" id="3.1.1.31" evidence="4"/>
<feature type="chain" id="PRO_5012026581" evidence="3">
    <location>
        <begin position="26"/>
        <end position="380"/>
    </location>
</feature>
<dbReference type="STRING" id="1891926.Fuma_03345"/>
<dbReference type="Gene3D" id="2.130.10.10">
    <property type="entry name" value="YVTN repeat-like/Quinoprotein amine dehydrogenase"/>
    <property type="match status" value="1"/>
</dbReference>
<dbReference type="GO" id="GO:0006006">
    <property type="term" value="P:glucose metabolic process"/>
    <property type="evidence" value="ECO:0007669"/>
    <property type="project" value="UniProtKB-KW"/>
</dbReference>
<dbReference type="Proteomes" id="UP000187735">
    <property type="component" value="Chromosome"/>
</dbReference>
<dbReference type="InterPro" id="IPR019405">
    <property type="entry name" value="Lactonase_7-beta_prop"/>
</dbReference>
<dbReference type="PANTHER" id="PTHR30344:SF1">
    <property type="entry name" value="6-PHOSPHOGLUCONOLACTONASE"/>
    <property type="match status" value="1"/>
</dbReference>
<dbReference type="GO" id="GO:0005829">
    <property type="term" value="C:cytosol"/>
    <property type="evidence" value="ECO:0007669"/>
    <property type="project" value="TreeGrafter"/>
</dbReference>
<feature type="signal peptide" evidence="3">
    <location>
        <begin position="1"/>
        <end position="25"/>
    </location>
</feature>
<keyword evidence="3" id="KW-0732">Signal</keyword>
<dbReference type="AlphaFoldDB" id="A0A1P8WI64"/>
<keyword evidence="2" id="KW-0119">Carbohydrate metabolism</keyword>
<protein>
    <submittedName>
        <fullName evidence="4">6-phosphogluconolactonase</fullName>
        <ecNumber evidence="4">3.1.1.31</ecNumber>
    </submittedName>
</protein>
<dbReference type="InterPro" id="IPR011048">
    <property type="entry name" value="Haem_d1_sf"/>
</dbReference>
<dbReference type="FunFam" id="2.130.10.10:FF:000306">
    <property type="entry name" value="3-carboxymuconate cyclase"/>
    <property type="match status" value="1"/>
</dbReference>
<keyword evidence="4" id="KW-0378">Hydrolase</keyword>
<accession>A0A1P8WI64</accession>
<organism evidence="4 5">
    <name type="scientific">Fuerstiella marisgermanici</name>
    <dbReference type="NCBI Taxonomy" id="1891926"/>
    <lineage>
        <taxon>Bacteria</taxon>
        <taxon>Pseudomonadati</taxon>
        <taxon>Planctomycetota</taxon>
        <taxon>Planctomycetia</taxon>
        <taxon>Planctomycetales</taxon>
        <taxon>Planctomycetaceae</taxon>
        <taxon>Fuerstiella</taxon>
    </lineage>
</organism>
<keyword evidence="2" id="KW-0313">Glucose metabolism</keyword>
<evidence type="ECO:0000256" key="2">
    <source>
        <dbReference type="ARBA" id="ARBA00022526"/>
    </source>
</evidence>
<dbReference type="PANTHER" id="PTHR30344">
    <property type="entry name" value="6-PHOSPHOGLUCONOLACTONASE-RELATED"/>
    <property type="match status" value="1"/>
</dbReference>
<evidence type="ECO:0000313" key="4">
    <source>
        <dbReference type="EMBL" id="APZ93727.1"/>
    </source>
</evidence>
<dbReference type="RefSeq" id="WP_077025151.1">
    <property type="nucleotide sequence ID" value="NZ_CP017641.1"/>
</dbReference>
<dbReference type="InterPro" id="IPR015943">
    <property type="entry name" value="WD40/YVTN_repeat-like_dom_sf"/>
</dbReference>
<dbReference type="KEGG" id="fmr:Fuma_03345"/>
<proteinExistence type="inferred from homology"/>
<dbReference type="GO" id="GO:0017057">
    <property type="term" value="F:6-phosphogluconolactonase activity"/>
    <property type="evidence" value="ECO:0007669"/>
    <property type="project" value="UniProtKB-EC"/>
</dbReference>
<dbReference type="SUPFAM" id="SSF51004">
    <property type="entry name" value="C-terminal (heme d1) domain of cytochrome cd1-nitrite reductase"/>
    <property type="match status" value="1"/>
</dbReference>
<comment type="similarity">
    <text evidence="1">Belongs to the cycloisomerase 2 family.</text>
</comment>
<evidence type="ECO:0000256" key="3">
    <source>
        <dbReference type="SAM" id="SignalP"/>
    </source>
</evidence>
<evidence type="ECO:0000256" key="1">
    <source>
        <dbReference type="ARBA" id="ARBA00005564"/>
    </source>
</evidence>
<sequence length="380" mass="40952" precursor="true">MKTSLLWRSILFTFAATMMASSTTAADPLVLVSAFTSGDEGAIHAFEFDLKNGQLKLLKRTTDIENPFFLAVSPDQKFLYAIDAKEFSGKDDEFVAAYRIEGRDGTLTRLNQQSARGTASCYLDVDATGKTVVVANYTTGSVAALPVQADGSLREAASFEQHSGTSIDPTRQTGPKAHCIVVSPDNRFALSADLGIDKVMVYRLDAANAKLTAHDTQPFVTLPPGSGPRHLTFHSNGNRVYVINELKNTVTLFDYATETGVLTLRQTISTVPEDFQGTTHTADLKITPDGKFLYGTNRGHDSIAIFRIADDGQLTLLSIEPSLGKGPQNLLITPDGRWLLCANMPGNNVVVFAIDADTGALTATGDPVSMPMPSCIRLLK</sequence>
<dbReference type="InterPro" id="IPR050282">
    <property type="entry name" value="Cycloisomerase_2"/>
</dbReference>
<dbReference type="OrthoDB" id="9790815at2"/>
<keyword evidence="5" id="KW-1185">Reference proteome</keyword>